<keyword evidence="5" id="KW-0472">Membrane</keyword>
<dbReference type="GO" id="GO:0008270">
    <property type="term" value="F:zinc ion binding"/>
    <property type="evidence" value="ECO:0007669"/>
    <property type="project" value="UniProtKB-KW"/>
</dbReference>
<keyword evidence="2 4" id="KW-0863">Zinc-finger</keyword>
<keyword evidence="1" id="KW-0479">Metal-binding</keyword>
<evidence type="ECO:0000256" key="2">
    <source>
        <dbReference type="ARBA" id="ARBA00022771"/>
    </source>
</evidence>
<evidence type="ECO:0000256" key="5">
    <source>
        <dbReference type="SAM" id="Phobius"/>
    </source>
</evidence>
<dbReference type="PROSITE" id="PS50089">
    <property type="entry name" value="ZF_RING_2"/>
    <property type="match status" value="1"/>
</dbReference>
<dbReference type="Gene3D" id="3.30.40.10">
    <property type="entry name" value="Zinc/RING finger domain, C3HC4 (zinc finger)"/>
    <property type="match status" value="1"/>
</dbReference>
<organism evidence="7">
    <name type="scientific">Zooxanthella nutricula</name>
    <dbReference type="NCBI Taxonomy" id="1333877"/>
    <lineage>
        <taxon>Eukaryota</taxon>
        <taxon>Sar</taxon>
        <taxon>Alveolata</taxon>
        <taxon>Dinophyceae</taxon>
        <taxon>Peridiniales</taxon>
        <taxon>Peridiniales incertae sedis</taxon>
        <taxon>Zooxanthella</taxon>
    </lineage>
</organism>
<dbReference type="AlphaFoldDB" id="A0A7S2Q916"/>
<evidence type="ECO:0000256" key="1">
    <source>
        <dbReference type="ARBA" id="ARBA00022723"/>
    </source>
</evidence>
<evidence type="ECO:0000256" key="4">
    <source>
        <dbReference type="PROSITE-ProRule" id="PRU00175"/>
    </source>
</evidence>
<evidence type="ECO:0000259" key="6">
    <source>
        <dbReference type="PROSITE" id="PS50089"/>
    </source>
</evidence>
<dbReference type="EMBL" id="HBGW01085048">
    <property type="protein sequence ID" value="CAD9636075.1"/>
    <property type="molecule type" value="Transcribed_RNA"/>
</dbReference>
<accession>A0A7S2Q916</accession>
<dbReference type="InterPro" id="IPR052788">
    <property type="entry name" value="RING-type_E3_ligase_ATL"/>
</dbReference>
<gene>
    <name evidence="7" type="ORF">BRAN1462_LOCUS53897</name>
</gene>
<sequence length="153" mass="16979">MAPFDGNCAGLCIEPWRVVRWVLFATSVMTLATAMMLTFHCNVHFPAVILTLNIPLQFKFALHVRPRGGKSTAWQFDAQACIERAYPAQALQAAGDSCVICLEATREGQLCRQLPQCGHSFHADCVDEWWLRKGDETLRCPTCRQAAPATAIV</sequence>
<proteinExistence type="predicted"/>
<dbReference type="Pfam" id="PF13639">
    <property type="entry name" value="zf-RING_2"/>
    <property type="match status" value="1"/>
</dbReference>
<evidence type="ECO:0000313" key="7">
    <source>
        <dbReference type="EMBL" id="CAD9636075.1"/>
    </source>
</evidence>
<feature type="domain" description="RING-type" evidence="6">
    <location>
        <begin position="98"/>
        <end position="144"/>
    </location>
</feature>
<dbReference type="SMART" id="SM00184">
    <property type="entry name" value="RING"/>
    <property type="match status" value="1"/>
</dbReference>
<keyword evidence="5" id="KW-0812">Transmembrane</keyword>
<protein>
    <recommendedName>
        <fullName evidence="6">RING-type domain-containing protein</fullName>
    </recommendedName>
</protein>
<keyword evidence="5" id="KW-1133">Transmembrane helix</keyword>
<dbReference type="SUPFAM" id="SSF57850">
    <property type="entry name" value="RING/U-box"/>
    <property type="match status" value="1"/>
</dbReference>
<evidence type="ECO:0000256" key="3">
    <source>
        <dbReference type="ARBA" id="ARBA00022833"/>
    </source>
</evidence>
<dbReference type="PANTHER" id="PTHR45798">
    <property type="entry name" value="RING-H2 FINGER PROTEIN ATL61-RELATED-RELATED"/>
    <property type="match status" value="1"/>
</dbReference>
<feature type="transmembrane region" description="Helical" evidence="5">
    <location>
        <begin position="21"/>
        <end position="39"/>
    </location>
</feature>
<name>A0A7S2Q916_9DINO</name>
<dbReference type="InterPro" id="IPR001841">
    <property type="entry name" value="Znf_RING"/>
</dbReference>
<keyword evidence="3" id="KW-0862">Zinc</keyword>
<dbReference type="InterPro" id="IPR013083">
    <property type="entry name" value="Znf_RING/FYVE/PHD"/>
</dbReference>
<reference evidence="7" key="1">
    <citation type="submission" date="2021-01" db="EMBL/GenBank/DDBJ databases">
        <authorList>
            <person name="Corre E."/>
            <person name="Pelletier E."/>
            <person name="Niang G."/>
            <person name="Scheremetjew M."/>
            <person name="Finn R."/>
            <person name="Kale V."/>
            <person name="Holt S."/>
            <person name="Cochrane G."/>
            <person name="Meng A."/>
            <person name="Brown T."/>
            <person name="Cohen L."/>
        </authorList>
    </citation>
    <scope>NUCLEOTIDE SEQUENCE</scope>
    <source>
        <strain evidence="7">RCC3387</strain>
    </source>
</reference>
<dbReference type="PANTHER" id="PTHR45798:SF97">
    <property type="entry name" value="ALCOHOL-SENSITIVE RING FINGER PROTEIN 1"/>
    <property type="match status" value="1"/>
</dbReference>